<proteinExistence type="predicted"/>
<dbReference type="SUPFAM" id="SSF53335">
    <property type="entry name" value="S-adenosyl-L-methionine-dependent methyltransferases"/>
    <property type="match status" value="1"/>
</dbReference>
<organism evidence="1 2">
    <name type="scientific">Gibberella nygamai</name>
    <name type="common">Bean root rot disease fungus</name>
    <name type="synonym">Fusarium nygamai</name>
    <dbReference type="NCBI Taxonomy" id="42673"/>
    <lineage>
        <taxon>Eukaryota</taxon>
        <taxon>Fungi</taxon>
        <taxon>Dikarya</taxon>
        <taxon>Ascomycota</taxon>
        <taxon>Pezizomycotina</taxon>
        <taxon>Sordariomycetes</taxon>
        <taxon>Hypocreomycetidae</taxon>
        <taxon>Hypocreales</taxon>
        <taxon>Nectriaceae</taxon>
        <taxon>Fusarium</taxon>
        <taxon>Fusarium fujikuroi species complex</taxon>
    </lineage>
</organism>
<keyword evidence="2" id="KW-1185">Reference proteome</keyword>
<dbReference type="EMBL" id="MTQA01000043">
    <property type="protein sequence ID" value="PNP84291.1"/>
    <property type="molecule type" value="Genomic_DNA"/>
</dbReference>
<comment type="caution">
    <text evidence="1">The sequence shown here is derived from an EMBL/GenBank/DDBJ whole genome shotgun (WGS) entry which is preliminary data.</text>
</comment>
<sequence length="221" mass="25298">MVLDFADENPNIEVIGIDLTDFKPTWVPPNLSFEVVGCLGLGNFDVSSQDFVHLRDLKGRIGNWGEFVKEVFNVLKPGGVAEFHESNIEFQSKAELPKDSYMKEWGNLFREAGAKRGARFDVVESGLLLSSLRAAGFSDIEEYLYEVPIERWQQRGQLERLGWLERVCDIEGSILRPAVEDLKWTEQQCYVFAAHLRRELKKTTVKPYTRRLVVVCKKPST</sequence>
<dbReference type="Gene3D" id="3.40.50.150">
    <property type="entry name" value="Vaccinia Virus protein VP39"/>
    <property type="match status" value="1"/>
</dbReference>
<dbReference type="OrthoDB" id="2013972at2759"/>
<dbReference type="Proteomes" id="UP000236664">
    <property type="component" value="Unassembled WGS sequence"/>
</dbReference>
<dbReference type="InterPro" id="IPR029063">
    <property type="entry name" value="SAM-dependent_MTases_sf"/>
</dbReference>
<accession>A0A2K0WPT9</accession>
<gene>
    <name evidence="1" type="ORF">FNYG_02364</name>
</gene>
<name>A0A2K0WPT9_GIBNY</name>
<evidence type="ECO:0000313" key="2">
    <source>
        <dbReference type="Proteomes" id="UP000236664"/>
    </source>
</evidence>
<protein>
    <recommendedName>
        <fullName evidence="3">Methyltransferase type 11 domain-containing protein</fullName>
    </recommendedName>
</protein>
<evidence type="ECO:0000313" key="1">
    <source>
        <dbReference type="EMBL" id="PNP84291.1"/>
    </source>
</evidence>
<dbReference type="STRING" id="42673.A0A2K0WPT9"/>
<reference evidence="1 2" key="1">
    <citation type="submission" date="2017-06" db="EMBL/GenBank/DDBJ databases">
        <title>Genome of Fusarium nygamai isolate CS10214.</title>
        <authorList>
            <person name="Gardiner D.M."/>
            <person name="Obanor F."/>
            <person name="Kazan K."/>
        </authorList>
    </citation>
    <scope>NUCLEOTIDE SEQUENCE [LARGE SCALE GENOMIC DNA]</scope>
    <source>
        <strain evidence="1 2">CS10214</strain>
    </source>
</reference>
<evidence type="ECO:0008006" key="3">
    <source>
        <dbReference type="Google" id="ProtNLM"/>
    </source>
</evidence>
<dbReference type="AlphaFoldDB" id="A0A2K0WPT9"/>